<accession>A0AAN9JCD1</accession>
<proteinExistence type="predicted"/>
<comment type="caution">
    <text evidence="1">The sequence shown here is derived from an EMBL/GenBank/DDBJ whole genome shotgun (WGS) entry which is preliminary data.</text>
</comment>
<dbReference type="Proteomes" id="UP001359559">
    <property type="component" value="Unassembled WGS sequence"/>
</dbReference>
<dbReference type="AlphaFoldDB" id="A0AAN9JCD1"/>
<reference evidence="1 2" key="1">
    <citation type="submission" date="2024-01" db="EMBL/GenBank/DDBJ databases">
        <title>The genomes of 5 underutilized Papilionoideae crops provide insights into root nodulation and disease resistance.</title>
        <authorList>
            <person name="Yuan L."/>
        </authorList>
    </citation>
    <scope>NUCLEOTIDE SEQUENCE [LARGE SCALE GENOMIC DNA]</scope>
    <source>
        <strain evidence="1">LY-2023</strain>
        <tissue evidence="1">Leaf</tissue>
    </source>
</reference>
<gene>
    <name evidence="1" type="ORF">RJT34_18796</name>
</gene>
<dbReference type="EMBL" id="JAYKXN010000004">
    <property type="protein sequence ID" value="KAK7295882.1"/>
    <property type="molecule type" value="Genomic_DNA"/>
</dbReference>
<keyword evidence="2" id="KW-1185">Reference proteome</keyword>
<name>A0AAN9JCD1_CLITE</name>
<protein>
    <submittedName>
        <fullName evidence="1">Uncharacterized protein</fullName>
    </submittedName>
</protein>
<organism evidence="1 2">
    <name type="scientific">Clitoria ternatea</name>
    <name type="common">Butterfly pea</name>
    <dbReference type="NCBI Taxonomy" id="43366"/>
    <lineage>
        <taxon>Eukaryota</taxon>
        <taxon>Viridiplantae</taxon>
        <taxon>Streptophyta</taxon>
        <taxon>Embryophyta</taxon>
        <taxon>Tracheophyta</taxon>
        <taxon>Spermatophyta</taxon>
        <taxon>Magnoliopsida</taxon>
        <taxon>eudicotyledons</taxon>
        <taxon>Gunneridae</taxon>
        <taxon>Pentapetalae</taxon>
        <taxon>rosids</taxon>
        <taxon>fabids</taxon>
        <taxon>Fabales</taxon>
        <taxon>Fabaceae</taxon>
        <taxon>Papilionoideae</taxon>
        <taxon>50 kb inversion clade</taxon>
        <taxon>NPAAA clade</taxon>
        <taxon>indigoferoid/millettioid clade</taxon>
        <taxon>Phaseoleae</taxon>
        <taxon>Clitoria</taxon>
    </lineage>
</organism>
<sequence length="98" mass="10649">MLMRSWRPNAHPSALILFAESVLNSSDTNASEMPPLFSPFKRLGTMPAARKKATITPKPTVLSTFPLAGIVISAKGCSFPKAALHLLKKDEDEELELA</sequence>
<evidence type="ECO:0000313" key="2">
    <source>
        <dbReference type="Proteomes" id="UP001359559"/>
    </source>
</evidence>
<evidence type="ECO:0000313" key="1">
    <source>
        <dbReference type="EMBL" id="KAK7295882.1"/>
    </source>
</evidence>